<proteinExistence type="inferred from homology"/>
<dbReference type="InterPro" id="IPR006555">
    <property type="entry name" value="ATP-dep_Helicase_C"/>
</dbReference>
<keyword evidence="1" id="KW-0004">4Fe-4S</keyword>
<keyword evidence="18" id="KW-1185">Reference proteome</keyword>
<dbReference type="InterPro" id="IPR006554">
    <property type="entry name" value="Helicase-like_DEXD_c2"/>
</dbReference>
<comment type="similarity">
    <text evidence="15">Belongs to the helicase family. DinG subfamily.</text>
</comment>
<dbReference type="Gene3D" id="3.40.50.300">
    <property type="entry name" value="P-loop containing nucleotide triphosphate hydrolases"/>
    <property type="match status" value="2"/>
</dbReference>
<dbReference type="PANTHER" id="PTHR11472">
    <property type="entry name" value="DNA REPAIR DEAD HELICASE RAD3/XP-D SUBFAMILY MEMBER"/>
    <property type="match status" value="1"/>
</dbReference>
<evidence type="ECO:0000256" key="14">
    <source>
        <dbReference type="ARBA" id="ARBA00023235"/>
    </source>
</evidence>
<dbReference type="InterPro" id="IPR027417">
    <property type="entry name" value="P-loop_NTPase"/>
</dbReference>
<keyword evidence="13" id="KW-0234">DNA repair</keyword>
<evidence type="ECO:0000256" key="4">
    <source>
        <dbReference type="ARBA" id="ARBA00022741"/>
    </source>
</evidence>
<dbReference type="Pfam" id="PF00270">
    <property type="entry name" value="DEAD"/>
    <property type="match status" value="1"/>
</dbReference>
<keyword evidence="7 17" id="KW-0347">Helicase</keyword>
<evidence type="ECO:0000256" key="3">
    <source>
        <dbReference type="ARBA" id="ARBA00022723"/>
    </source>
</evidence>
<dbReference type="Proteomes" id="UP000051580">
    <property type="component" value="Unassembled WGS sequence"/>
</dbReference>
<evidence type="ECO:0000256" key="11">
    <source>
        <dbReference type="ARBA" id="ARBA00023014"/>
    </source>
</evidence>
<keyword evidence="3" id="KW-0479">Metal-binding</keyword>
<dbReference type="Gene3D" id="1.10.30.20">
    <property type="entry name" value="Bacterial XPD DNA helicase, FeS cluster domain"/>
    <property type="match status" value="1"/>
</dbReference>
<evidence type="ECO:0000259" key="16">
    <source>
        <dbReference type="PROSITE" id="PS51193"/>
    </source>
</evidence>
<evidence type="ECO:0000256" key="5">
    <source>
        <dbReference type="ARBA" id="ARBA00022763"/>
    </source>
</evidence>
<dbReference type="Pfam" id="PF12705">
    <property type="entry name" value="PDDEXK_1"/>
    <property type="match status" value="1"/>
</dbReference>
<dbReference type="InterPro" id="IPR011545">
    <property type="entry name" value="DEAD/DEAH_box_helicase_dom"/>
</dbReference>
<keyword evidence="12" id="KW-0238">DNA-binding</keyword>
<dbReference type="SUPFAM" id="SSF52540">
    <property type="entry name" value="P-loop containing nucleoside triphosphate hydrolases"/>
    <property type="match status" value="2"/>
</dbReference>
<evidence type="ECO:0000256" key="9">
    <source>
        <dbReference type="ARBA" id="ARBA00022840"/>
    </source>
</evidence>
<sequence length="798" mass="90744">MLIARNGGDVALTIKLGVRELVEFTLRTGDLGSTSNSQNTALLGARIHRRLQKQRGENYQKEYYLDQNLTLNGEDYLLHGRADGVTLTEDGASIEEIKTSETVFDQLSENTLTLYWGQVKLYAYLLMAKESDLDEVTLTLTYFQTNTETTTQTEQVISREAAKAFFDQVITEYVTWLKFRSDLRDRRDPTIQQLTFPFDHYRPGQRELAVAVYKTILTSKRLFAEAPTGTGKTISTLFPTIKAIGEGLIQRIFYLTAKQSTRTVAEEAISLMASQGLKLKSITLTAKDKIQFPEEADLQPDENPYMLGYYDRLKPALLDLIQNNDQLTRPVIEKYARKHTLDPFEFQLDASLFCDVVIGDYNYLFDPQVHLQRFFTAEDPDNFFLIDEAHNLVSRSRDMYSAEITSRPLDRLIEQSRDLSQATPKLRRRLQDLRATFDDIVAPLIQEGQTDSTFLTPPEDFNHDLSRLVEAIHDWLVDQPQTPFTQSILDYYFAAISYQRIGEYYDDTYRMRLTLEDGNITLKQLCLDPSAFLADSLALGHGAVLFSATLSPIDYYQTVLGGDDDSLAYRLNSPFEPEHQAILVTNYIQTTYKQRNANLANILLAIKTLVDGKVGNYLIFLPSYSYLLDVTQAFQMAYPHVKTVVQQAKMAEADRAAFLANFQPNPETTLVGFALLGGIFAEGIDLKADRLIGVGVVSVGLPGINPETDLIRDYFDVQSHQGFAFAYQLPGLNNVFQAAGRLIRGSKDVGIILLMDQRFASPRYTHLYPQHWQHFRRLYRPEQLTAAVTNFWHQEVTP</sequence>
<evidence type="ECO:0000313" key="18">
    <source>
        <dbReference type="Proteomes" id="UP000051580"/>
    </source>
</evidence>
<evidence type="ECO:0000256" key="15">
    <source>
        <dbReference type="ARBA" id="ARBA00038058"/>
    </source>
</evidence>
<evidence type="ECO:0000256" key="1">
    <source>
        <dbReference type="ARBA" id="ARBA00022485"/>
    </source>
</evidence>
<dbReference type="SMART" id="SM00491">
    <property type="entry name" value="HELICc2"/>
    <property type="match status" value="1"/>
</dbReference>
<dbReference type="AlphaFoldDB" id="A0A0R1UPZ3"/>
<dbReference type="SMART" id="SM00488">
    <property type="entry name" value="DEXDc2"/>
    <property type="match status" value="1"/>
</dbReference>
<comment type="caution">
    <text evidence="17">The sequence shown here is derived from an EMBL/GenBank/DDBJ whole genome shotgun (WGS) entry which is preliminary data.</text>
</comment>
<evidence type="ECO:0000256" key="6">
    <source>
        <dbReference type="ARBA" id="ARBA00022801"/>
    </source>
</evidence>
<dbReference type="GO" id="GO:0003677">
    <property type="term" value="F:DNA binding"/>
    <property type="evidence" value="ECO:0007669"/>
    <property type="project" value="UniProtKB-KW"/>
</dbReference>
<dbReference type="GO" id="GO:0046872">
    <property type="term" value="F:metal ion binding"/>
    <property type="evidence" value="ECO:0007669"/>
    <property type="project" value="UniProtKB-KW"/>
</dbReference>
<dbReference type="PROSITE" id="PS51193">
    <property type="entry name" value="HELICASE_ATP_BIND_2"/>
    <property type="match status" value="1"/>
</dbReference>
<gene>
    <name evidence="17" type="ORF">FD28_GL001377</name>
</gene>
<keyword evidence="9" id="KW-0067">ATP-binding</keyword>
<dbReference type="InterPro" id="IPR011604">
    <property type="entry name" value="PDDEXK-like_dom_sf"/>
</dbReference>
<evidence type="ECO:0000256" key="8">
    <source>
        <dbReference type="ARBA" id="ARBA00022839"/>
    </source>
</evidence>
<keyword evidence="8" id="KW-0269">Exonuclease</keyword>
<evidence type="ECO:0000256" key="13">
    <source>
        <dbReference type="ARBA" id="ARBA00023204"/>
    </source>
</evidence>
<keyword evidence="2" id="KW-0540">Nuclease</keyword>
<keyword evidence="11" id="KW-0411">Iron-sulfur</keyword>
<dbReference type="PANTHER" id="PTHR11472:SF34">
    <property type="entry name" value="REGULATOR OF TELOMERE ELONGATION HELICASE 1"/>
    <property type="match status" value="1"/>
</dbReference>
<dbReference type="InterPro" id="IPR038726">
    <property type="entry name" value="PDDEXK_AddAB-type"/>
</dbReference>
<dbReference type="Gene3D" id="3.90.320.10">
    <property type="match status" value="1"/>
</dbReference>
<dbReference type="GO" id="GO:0005524">
    <property type="term" value="F:ATP binding"/>
    <property type="evidence" value="ECO:0007669"/>
    <property type="project" value="UniProtKB-KW"/>
</dbReference>
<keyword evidence="10" id="KW-0408">Iron</keyword>
<dbReference type="Pfam" id="PF06733">
    <property type="entry name" value="DEAD_2"/>
    <property type="match status" value="1"/>
</dbReference>
<dbReference type="InterPro" id="IPR045028">
    <property type="entry name" value="DinG/Rad3-like"/>
</dbReference>
<dbReference type="GO" id="GO:0006281">
    <property type="term" value="P:DNA repair"/>
    <property type="evidence" value="ECO:0007669"/>
    <property type="project" value="UniProtKB-KW"/>
</dbReference>
<dbReference type="Gene3D" id="1.10.275.40">
    <property type="match status" value="1"/>
</dbReference>
<evidence type="ECO:0000313" key="17">
    <source>
        <dbReference type="EMBL" id="KRL93491.1"/>
    </source>
</evidence>
<protein>
    <submittedName>
        <fullName evidence="17">Rad3-related DNA helicase</fullName>
    </submittedName>
</protein>
<dbReference type="InterPro" id="IPR010614">
    <property type="entry name" value="RAD3-like_helicase_DEAD"/>
</dbReference>
<dbReference type="GO" id="GO:0016818">
    <property type="term" value="F:hydrolase activity, acting on acid anhydrides, in phosphorus-containing anhydrides"/>
    <property type="evidence" value="ECO:0007669"/>
    <property type="project" value="InterPro"/>
</dbReference>
<keyword evidence="5" id="KW-0227">DNA damage</keyword>
<keyword evidence="6" id="KW-0378">Hydrolase</keyword>
<dbReference type="PATRIC" id="fig|1423753.3.peg.1432"/>
<dbReference type="InterPro" id="IPR014013">
    <property type="entry name" value="Helic_SF1/SF2_ATP-bd_DinG/Rad3"/>
</dbReference>
<dbReference type="STRING" id="1423753.FD28_GL001377"/>
<reference evidence="17 18" key="1">
    <citation type="journal article" date="2015" name="Genome Announc.">
        <title>Expanding the biotechnology potential of lactobacilli through comparative genomics of 213 strains and associated genera.</title>
        <authorList>
            <person name="Sun Z."/>
            <person name="Harris H.M."/>
            <person name="McCann A."/>
            <person name="Guo C."/>
            <person name="Argimon S."/>
            <person name="Zhang W."/>
            <person name="Yang X."/>
            <person name="Jeffery I.B."/>
            <person name="Cooney J.C."/>
            <person name="Kagawa T.F."/>
            <person name="Liu W."/>
            <person name="Song Y."/>
            <person name="Salvetti E."/>
            <person name="Wrobel A."/>
            <person name="Rasinkangas P."/>
            <person name="Parkhill J."/>
            <person name="Rea M.C."/>
            <person name="O'Sullivan O."/>
            <person name="Ritari J."/>
            <person name="Douillard F.P."/>
            <person name="Paul Ross R."/>
            <person name="Yang R."/>
            <person name="Briner A.E."/>
            <person name="Felis G.E."/>
            <person name="de Vos W.M."/>
            <person name="Barrangou R."/>
            <person name="Klaenhammer T.R."/>
            <person name="Caufield P.W."/>
            <person name="Cui Y."/>
            <person name="Zhang H."/>
            <person name="O'Toole P.W."/>
        </authorList>
    </citation>
    <scope>NUCLEOTIDE SEQUENCE [LARGE SCALE GENOMIC DNA]</scope>
    <source>
        <strain evidence="17 18">DSM 16381</strain>
    </source>
</reference>
<feature type="domain" description="Helicase ATP-binding" evidence="16">
    <location>
        <begin position="191"/>
        <end position="452"/>
    </location>
</feature>
<dbReference type="GO" id="GO:0051539">
    <property type="term" value="F:4 iron, 4 sulfur cluster binding"/>
    <property type="evidence" value="ECO:0007669"/>
    <property type="project" value="UniProtKB-KW"/>
</dbReference>
<dbReference type="GO" id="GO:0003678">
    <property type="term" value="F:DNA helicase activity"/>
    <property type="evidence" value="ECO:0007669"/>
    <property type="project" value="InterPro"/>
</dbReference>
<evidence type="ECO:0000256" key="7">
    <source>
        <dbReference type="ARBA" id="ARBA00022806"/>
    </source>
</evidence>
<keyword evidence="14" id="KW-0413">Isomerase</keyword>
<dbReference type="InterPro" id="IPR042493">
    <property type="entry name" value="XPD_DNA_FeS"/>
</dbReference>
<name>A0A0R1UPZ3_9LACO</name>
<dbReference type="EMBL" id="AZFS01000064">
    <property type="protein sequence ID" value="KRL93491.1"/>
    <property type="molecule type" value="Genomic_DNA"/>
</dbReference>
<keyword evidence="4" id="KW-0547">Nucleotide-binding</keyword>
<evidence type="ECO:0000256" key="10">
    <source>
        <dbReference type="ARBA" id="ARBA00023004"/>
    </source>
</evidence>
<accession>A0A0R1UPZ3</accession>
<evidence type="ECO:0000256" key="2">
    <source>
        <dbReference type="ARBA" id="ARBA00022722"/>
    </source>
</evidence>
<organism evidence="17 18">
    <name type="scientific">Levilactobacillus hammesii DSM 16381</name>
    <dbReference type="NCBI Taxonomy" id="1423753"/>
    <lineage>
        <taxon>Bacteria</taxon>
        <taxon>Bacillati</taxon>
        <taxon>Bacillota</taxon>
        <taxon>Bacilli</taxon>
        <taxon>Lactobacillales</taxon>
        <taxon>Lactobacillaceae</taxon>
        <taxon>Levilactobacillus</taxon>
    </lineage>
</organism>
<evidence type="ECO:0000256" key="12">
    <source>
        <dbReference type="ARBA" id="ARBA00023125"/>
    </source>
</evidence>
<dbReference type="Pfam" id="PF13307">
    <property type="entry name" value="Helicase_C_2"/>
    <property type="match status" value="1"/>
</dbReference>